<accession>F0RYR4</accession>
<dbReference type="HOGENOM" id="CLU_430765_0_0_12"/>
<evidence type="ECO:0000313" key="2">
    <source>
        <dbReference type="Proteomes" id="UP000008466"/>
    </source>
</evidence>
<protein>
    <recommendedName>
        <fullName evidence="3">Helicase XPB/Ssl2 N-terminal domain-containing protein</fullName>
    </recommendedName>
</protein>
<sequence length="633" mass="71586">MEELTEHAQQQFSALLGRYSEDSYFYLARNYLGIVSTPFHKPQLTAKLCQFFSLKAHQEKMLELLDELDLVILSLLSVTGPLASEVVMDLLKGSYSYGTILRRVANLQERLILLTDEGKLVFNPLLEAELSKRCSLRPLFGSNEILNANTPYCSPEFLRAYFSLIAKEGKIAFREEYTRLFPSFEAGRLEQLFNALAHVLSQLLIITVDKKVTIDYTKAQQLLQLDDHQLICLLLALQSSSLKKEHALAFCSDLLSYLEALAQVDTQSLKLLIRSLSIKHGIPYDAEMPTHLSTWGVITLDGVWKVADIEAAQPPNPLLIDSDQTISYLGSRNANDILYRFCFIEVLDRQKRYHLTKESFLCALDSGLTFTDIEQYLKENSSAAMHTLLLKQLRMVHERYQAISIYDGLVLCCDERTAYVVQNLPALAEHRYRNLSPTIFLMRRDTEENWRQILSAAGLLAGSTKSYEKIEVLKRQNSLSLTLLLDGATRCHPSATAKVQSELHAVHSDDELRQAIENAPFTGAQKQDLLHRFQAKMILSPSQIVAQVINTVIEAGGFDYQGKVSLARQAVGRKDVALQLQLTDQELVVQALEVAYTVQREALLKVAVMPTMEVKILPISKIFLIRFVRFHVS</sequence>
<dbReference type="AlphaFoldDB" id="F0RYR4"/>
<dbReference type="OrthoDB" id="354326at2"/>
<keyword evidence="2" id="KW-1185">Reference proteome</keyword>
<dbReference type="EMBL" id="CP002541">
    <property type="protein sequence ID" value="ADY13050.1"/>
    <property type="molecule type" value="Genomic_DNA"/>
</dbReference>
<gene>
    <name evidence="1" type="ordered locus">SpiBuddy_1225</name>
</gene>
<organism evidence="1 2">
    <name type="scientific">Sphaerochaeta globosa (strain ATCC BAA-1886 / DSM 22777 / Buddy)</name>
    <name type="common">Spirochaeta sp. (strain Buddy)</name>
    <dbReference type="NCBI Taxonomy" id="158189"/>
    <lineage>
        <taxon>Bacteria</taxon>
        <taxon>Pseudomonadati</taxon>
        <taxon>Spirochaetota</taxon>
        <taxon>Spirochaetia</taxon>
        <taxon>Spirochaetales</taxon>
        <taxon>Sphaerochaetaceae</taxon>
        <taxon>Sphaerochaeta</taxon>
    </lineage>
</organism>
<evidence type="ECO:0000313" key="1">
    <source>
        <dbReference type="EMBL" id="ADY13050.1"/>
    </source>
</evidence>
<evidence type="ECO:0008006" key="3">
    <source>
        <dbReference type="Google" id="ProtNLM"/>
    </source>
</evidence>
<dbReference type="STRING" id="158189.SpiBuddy_1225"/>
<name>F0RYR4_SPHGB</name>
<proteinExistence type="predicted"/>
<dbReference type="eggNOG" id="ENOG5033VMJ">
    <property type="taxonomic scope" value="Bacteria"/>
</dbReference>
<dbReference type="RefSeq" id="WP_013606901.1">
    <property type="nucleotide sequence ID" value="NC_015152.1"/>
</dbReference>
<reference evidence="2" key="1">
    <citation type="submission" date="2011-02" db="EMBL/GenBank/DDBJ databases">
        <title>Complete sequence of Spirochaeta sp. Buddy.</title>
        <authorList>
            <person name="Lucas S."/>
            <person name="Copeland A."/>
            <person name="Lapidus A."/>
            <person name="Cheng J.-F."/>
            <person name="Goodwin L."/>
            <person name="Pitluck S."/>
            <person name="Zeytun A."/>
            <person name="Detter J.C."/>
            <person name="Han C."/>
            <person name="Tapia R."/>
            <person name="Land M."/>
            <person name="Hauser L."/>
            <person name="Kyrpides N."/>
            <person name="Ivanova N."/>
            <person name="Mikhailova N."/>
            <person name="Pagani I."/>
            <person name="Ritalahti K.M."/>
            <person name="Loeffler F.E."/>
            <person name="Woyke T."/>
        </authorList>
    </citation>
    <scope>NUCLEOTIDE SEQUENCE [LARGE SCALE GENOMIC DNA]</scope>
    <source>
        <strain evidence="2">ATCC BAA-1886 / DSM 22777 / Buddy</strain>
    </source>
</reference>
<dbReference type="KEGG" id="sbu:SpiBuddy_1225"/>
<dbReference type="Proteomes" id="UP000008466">
    <property type="component" value="Chromosome"/>
</dbReference>